<dbReference type="SUPFAM" id="SSF48208">
    <property type="entry name" value="Six-hairpin glycosidases"/>
    <property type="match status" value="1"/>
</dbReference>
<organism evidence="1 2">
    <name type="scientific">Armillaria ostoyae</name>
    <name type="common">Armillaria root rot fungus</name>
    <dbReference type="NCBI Taxonomy" id="47428"/>
    <lineage>
        <taxon>Eukaryota</taxon>
        <taxon>Fungi</taxon>
        <taxon>Dikarya</taxon>
        <taxon>Basidiomycota</taxon>
        <taxon>Agaricomycotina</taxon>
        <taxon>Agaricomycetes</taxon>
        <taxon>Agaricomycetidae</taxon>
        <taxon>Agaricales</taxon>
        <taxon>Marasmiineae</taxon>
        <taxon>Physalacriaceae</taxon>
        <taxon>Armillaria</taxon>
    </lineage>
</organism>
<dbReference type="Proteomes" id="UP000219338">
    <property type="component" value="Unassembled WGS sequence"/>
</dbReference>
<dbReference type="Gene3D" id="1.50.10.20">
    <property type="match status" value="1"/>
</dbReference>
<dbReference type="Pfam" id="PF03663">
    <property type="entry name" value="Glyco_hydro_76"/>
    <property type="match status" value="1"/>
</dbReference>
<dbReference type="InterPro" id="IPR008928">
    <property type="entry name" value="6-hairpin_glycosidase_sf"/>
</dbReference>
<keyword evidence="2" id="KW-1185">Reference proteome</keyword>
<dbReference type="STRING" id="47428.A0A284S8Q9"/>
<evidence type="ECO:0000313" key="1">
    <source>
        <dbReference type="EMBL" id="SJL17368.1"/>
    </source>
</evidence>
<evidence type="ECO:0000313" key="2">
    <source>
        <dbReference type="Proteomes" id="UP000219338"/>
    </source>
</evidence>
<dbReference type="AlphaFoldDB" id="A0A284S8Q9"/>
<reference evidence="2" key="1">
    <citation type="journal article" date="2017" name="Nat. Ecol. Evol.">
        <title>Genome expansion and lineage-specific genetic innovations in the forest pathogenic fungi Armillaria.</title>
        <authorList>
            <person name="Sipos G."/>
            <person name="Prasanna A.N."/>
            <person name="Walter M.C."/>
            <person name="O'Connor E."/>
            <person name="Balint B."/>
            <person name="Krizsan K."/>
            <person name="Kiss B."/>
            <person name="Hess J."/>
            <person name="Varga T."/>
            <person name="Slot J."/>
            <person name="Riley R."/>
            <person name="Boka B."/>
            <person name="Rigling D."/>
            <person name="Barry K."/>
            <person name="Lee J."/>
            <person name="Mihaltcheva S."/>
            <person name="LaButti K."/>
            <person name="Lipzen A."/>
            <person name="Waldron R."/>
            <person name="Moloney N.M."/>
            <person name="Sperisen C."/>
            <person name="Kredics L."/>
            <person name="Vagvoelgyi C."/>
            <person name="Patrignani A."/>
            <person name="Fitzpatrick D."/>
            <person name="Nagy I."/>
            <person name="Doyle S."/>
            <person name="Anderson J.B."/>
            <person name="Grigoriev I.V."/>
            <person name="Gueldener U."/>
            <person name="Muensterkoetter M."/>
            <person name="Nagy L.G."/>
        </authorList>
    </citation>
    <scope>NUCLEOTIDE SEQUENCE [LARGE SCALE GENOMIC DNA]</scope>
    <source>
        <strain evidence="2">C18/9</strain>
    </source>
</reference>
<gene>
    <name evidence="1" type="ORF">ARMOST_20918</name>
</gene>
<dbReference type="OrthoDB" id="3068171at2759"/>
<dbReference type="InterPro" id="IPR005198">
    <property type="entry name" value="Glyco_hydro_76"/>
</dbReference>
<dbReference type="GO" id="GO:0005975">
    <property type="term" value="P:carbohydrate metabolic process"/>
    <property type="evidence" value="ECO:0007669"/>
    <property type="project" value="InterPro"/>
</dbReference>
<dbReference type="EMBL" id="FUEG01000043">
    <property type="protein sequence ID" value="SJL17368.1"/>
    <property type="molecule type" value="Genomic_DNA"/>
</dbReference>
<protein>
    <submittedName>
        <fullName evidence="1">Uncharacterized protein</fullName>
    </submittedName>
</protein>
<proteinExistence type="predicted"/>
<accession>A0A284S8Q9</accession>
<sequence length="259" mass="28608">MFFITLFLHHDICHRNYGYASARAYTAYKDPAFLDLAVTSWTTARRYTISKEQAASGTTDVKQFNLSLSCQGATLAGGTYWASLDLHLMIYVSRRYSFRLLPYVSSVIFWAGAWLTAISLSALLAEGTSNQTYLDAAIESANFIQSHLLNPSNVVLDSVSSTSNKSCSVDSTVHSYNSGIFIEGLVCSSLIYLYKVVPAMLSDPIFVLPVYVPWNVHGTINESLVKIHKCSHHFPISEKTLSGIAAKSRLILFQRAPGN</sequence>
<name>A0A284S8Q9_ARMOS</name>